<dbReference type="STRING" id="43041.A0A182KHI5"/>
<evidence type="ECO:0000256" key="2">
    <source>
        <dbReference type="ARBA" id="ARBA00022679"/>
    </source>
</evidence>
<dbReference type="InterPro" id="IPR039657">
    <property type="entry name" value="Dimethylallyltransferase"/>
</dbReference>
<organism evidence="5 6">
    <name type="scientific">Anopheles christyi</name>
    <dbReference type="NCBI Taxonomy" id="43041"/>
    <lineage>
        <taxon>Eukaryota</taxon>
        <taxon>Metazoa</taxon>
        <taxon>Ecdysozoa</taxon>
        <taxon>Arthropoda</taxon>
        <taxon>Hexapoda</taxon>
        <taxon>Insecta</taxon>
        <taxon>Pterygota</taxon>
        <taxon>Neoptera</taxon>
        <taxon>Endopterygota</taxon>
        <taxon>Diptera</taxon>
        <taxon>Nematocera</taxon>
        <taxon>Culicoidea</taxon>
        <taxon>Culicidae</taxon>
        <taxon>Anophelinae</taxon>
        <taxon>Anopheles</taxon>
    </lineage>
</organism>
<dbReference type="Pfam" id="PF01715">
    <property type="entry name" value="IPPT"/>
    <property type="match status" value="1"/>
</dbReference>
<comment type="similarity">
    <text evidence="1">Belongs to the IPP transferase family.</text>
</comment>
<evidence type="ECO:0000256" key="4">
    <source>
        <dbReference type="ARBA" id="ARBA00022840"/>
    </source>
</evidence>
<keyword evidence="6" id="KW-1185">Reference proteome</keyword>
<dbReference type="GO" id="GO:0005524">
    <property type="term" value="F:ATP binding"/>
    <property type="evidence" value="ECO:0007669"/>
    <property type="project" value="UniProtKB-KW"/>
</dbReference>
<proteinExistence type="inferred from homology"/>
<dbReference type="Proteomes" id="UP000075881">
    <property type="component" value="Unassembled WGS sequence"/>
</dbReference>
<accession>A0A182KHI5</accession>
<dbReference type="InterPro" id="IPR027417">
    <property type="entry name" value="P-loop_NTPase"/>
</dbReference>
<evidence type="ECO:0000256" key="1">
    <source>
        <dbReference type="ARBA" id="ARBA00005842"/>
    </source>
</evidence>
<dbReference type="GO" id="GO:0052381">
    <property type="term" value="F:tRNA dimethylallyltransferase activity"/>
    <property type="evidence" value="ECO:0007669"/>
    <property type="project" value="TreeGrafter"/>
</dbReference>
<dbReference type="PANTHER" id="PTHR11088">
    <property type="entry name" value="TRNA DIMETHYLALLYLTRANSFERASE"/>
    <property type="match status" value="1"/>
</dbReference>
<dbReference type="GO" id="GO:0005739">
    <property type="term" value="C:mitochondrion"/>
    <property type="evidence" value="ECO:0007669"/>
    <property type="project" value="TreeGrafter"/>
</dbReference>
<evidence type="ECO:0000313" key="5">
    <source>
        <dbReference type="EnsemblMetazoa" id="ACHR010223-PA"/>
    </source>
</evidence>
<reference evidence="6" key="1">
    <citation type="submission" date="2013-03" db="EMBL/GenBank/DDBJ databases">
        <title>The Genome Sequence of Anopheles christyi ACHKN1017.</title>
        <authorList>
            <consortium name="The Broad Institute Genomics Platform"/>
            <person name="Neafsey D.E."/>
            <person name="Besansky N."/>
            <person name="Walker B."/>
            <person name="Young S.K."/>
            <person name="Zeng Q."/>
            <person name="Gargeya S."/>
            <person name="Fitzgerald M."/>
            <person name="Haas B."/>
            <person name="Abouelleil A."/>
            <person name="Allen A.W."/>
            <person name="Alvarado L."/>
            <person name="Arachchi H.M."/>
            <person name="Berlin A.M."/>
            <person name="Chapman S.B."/>
            <person name="Gainer-Dewar J."/>
            <person name="Goldberg J."/>
            <person name="Griggs A."/>
            <person name="Gujja S."/>
            <person name="Hansen M."/>
            <person name="Howarth C."/>
            <person name="Imamovic A."/>
            <person name="Ireland A."/>
            <person name="Larimer J."/>
            <person name="McCowan C."/>
            <person name="Murphy C."/>
            <person name="Pearson M."/>
            <person name="Poon T.W."/>
            <person name="Priest M."/>
            <person name="Roberts A."/>
            <person name="Saif S."/>
            <person name="Shea T."/>
            <person name="Sisk P."/>
            <person name="Sykes S."/>
            <person name="Wortman J."/>
            <person name="Nusbaum C."/>
            <person name="Birren B."/>
        </authorList>
    </citation>
    <scope>NUCLEOTIDE SEQUENCE [LARGE SCALE GENOMIC DNA]</scope>
    <source>
        <strain evidence="6">ACHKN1017</strain>
    </source>
</reference>
<dbReference type="EnsemblMetazoa" id="ACHR010223-RA">
    <property type="protein sequence ID" value="ACHR010223-PA"/>
    <property type="gene ID" value="ACHR010223"/>
</dbReference>
<name>A0A182KHI5_9DIPT</name>
<sequence>MEQQGVYTGLDIVTAKATKEEQQQAVHHLLDVVAPDRAFTVTHFREQALPIVSFLNRLTYALQFYLCL</sequence>
<keyword evidence="2" id="KW-0808">Transferase</keyword>
<evidence type="ECO:0000313" key="6">
    <source>
        <dbReference type="Proteomes" id="UP000075881"/>
    </source>
</evidence>
<dbReference type="VEuPathDB" id="VectorBase:ACHR010223"/>
<dbReference type="AlphaFoldDB" id="A0A182KHI5"/>
<dbReference type="GO" id="GO:0006400">
    <property type="term" value="P:tRNA modification"/>
    <property type="evidence" value="ECO:0007669"/>
    <property type="project" value="TreeGrafter"/>
</dbReference>
<reference evidence="5" key="2">
    <citation type="submission" date="2020-05" db="UniProtKB">
        <authorList>
            <consortium name="EnsemblMetazoa"/>
        </authorList>
    </citation>
    <scope>IDENTIFICATION</scope>
    <source>
        <strain evidence="5">ACHKN1017</strain>
    </source>
</reference>
<evidence type="ECO:0000256" key="3">
    <source>
        <dbReference type="ARBA" id="ARBA00022741"/>
    </source>
</evidence>
<keyword evidence="4" id="KW-0067">ATP-binding</keyword>
<dbReference type="PANTHER" id="PTHR11088:SF89">
    <property type="entry name" value="TRNA DIMETHYLALLYLTRANSFERASE"/>
    <property type="match status" value="1"/>
</dbReference>
<dbReference type="Gene3D" id="3.40.50.300">
    <property type="entry name" value="P-loop containing nucleotide triphosphate hydrolases"/>
    <property type="match status" value="1"/>
</dbReference>
<keyword evidence="3" id="KW-0547">Nucleotide-binding</keyword>
<protein>
    <submittedName>
        <fullName evidence="5">Uncharacterized protein</fullName>
    </submittedName>
</protein>